<evidence type="ECO:0008006" key="4">
    <source>
        <dbReference type="Google" id="ProtNLM"/>
    </source>
</evidence>
<organism evidence="2 3">
    <name type="scientific">Melittangium boletus DSM 14713</name>
    <dbReference type="NCBI Taxonomy" id="1294270"/>
    <lineage>
        <taxon>Bacteria</taxon>
        <taxon>Pseudomonadati</taxon>
        <taxon>Myxococcota</taxon>
        <taxon>Myxococcia</taxon>
        <taxon>Myxococcales</taxon>
        <taxon>Cystobacterineae</taxon>
        <taxon>Archangiaceae</taxon>
        <taxon>Melittangium</taxon>
    </lineage>
</organism>
<sequence>MARAHAKTNHSNKHSQQKPAPPAPVVNSTAPIAHTPNTAPSAHTAATTDVTSVSAAPAVRHGPTNEQIAARAYELFLSRGGAHGHHDEDWLQAERDLKLGR</sequence>
<dbReference type="AlphaFoldDB" id="A0A250I8Z1"/>
<dbReference type="Pfam" id="PF11154">
    <property type="entry name" value="DUF2934"/>
    <property type="match status" value="1"/>
</dbReference>
<evidence type="ECO:0000313" key="3">
    <source>
        <dbReference type="Proteomes" id="UP000217289"/>
    </source>
</evidence>
<dbReference type="InterPro" id="IPR021327">
    <property type="entry name" value="DUF2934"/>
</dbReference>
<keyword evidence="3" id="KW-1185">Reference proteome</keyword>
<feature type="compositionally biased region" description="Polar residues" evidence="1">
    <location>
        <begin position="26"/>
        <end position="40"/>
    </location>
</feature>
<name>A0A250I8Z1_9BACT</name>
<dbReference type="RefSeq" id="WP_095976239.1">
    <property type="nucleotide sequence ID" value="NZ_CP022163.1"/>
</dbReference>
<accession>A0A250I8Z1</accession>
<feature type="compositionally biased region" description="Basic residues" evidence="1">
    <location>
        <begin position="1"/>
        <end position="16"/>
    </location>
</feature>
<reference evidence="2 3" key="1">
    <citation type="submission" date="2017-06" db="EMBL/GenBank/DDBJ databases">
        <authorList>
            <person name="Kim H.J."/>
            <person name="Triplett B.A."/>
        </authorList>
    </citation>
    <scope>NUCLEOTIDE SEQUENCE [LARGE SCALE GENOMIC DNA]</scope>
    <source>
        <strain evidence="2 3">DSM 14713</strain>
    </source>
</reference>
<feature type="compositionally biased region" description="Low complexity" evidence="1">
    <location>
        <begin position="41"/>
        <end position="59"/>
    </location>
</feature>
<dbReference type="KEGG" id="mbd:MEBOL_000878"/>
<feature type="region of interest" description="Disordered" evidence="1">
    <location>
        <begin position="1"/>
        <end position="65"/>
    </location>
</feature>
<evidence type="ECO:0000256" key="1">
    <source>
        <dbReference type="SAM" id="MobiDB-lite"/>
    </source>
</evidence>
<evidence type="ECO:0000313" key="2">
    <source>
        <dbReference type="EMBL" id="ATB27436.1"/>
    </source>
</evidence>
<protein>
    <recommendedName>
        <fullName evidence="4">DUF2934 domain-containing protein</fullName>
    </recommendedName>
</protein>
<dbReference type="Proteomes" id="UP000217289">
    <property type="component" value="Chromosome"/>
</dbReference>
<proteinExistence type="predicted"/>
<dbReference type="EMBL" id="CP022163">
    <property type="protein sequence ID" value="ATB27436.1"/>
    <property type="molecule type" value="Genomic_DNA"/>
</dbReference>
<gene>
    <name evidence="2" type="ORF">MEBOL_000878</name>
</gene>
<dbReference type="OrthoDB" id="9811127at2"/>